<evidence type="ECO:0000313" key="1">
    <source>
        <dbReference type="EMBL" id="AGT08055.1"/>
    </source>
</evidence>
<accession>S5XXA3</accession>
<organism evidence="1 2">
    <name type="scientific">Paracoccus aminophilus JCM 7686</name>
    <dbReference type="NCBI Taxonomy" id="1367847"/>
    <lineage>
        <taxon>Bacteria</taxon>
        <taxon>Pseudomonadati</taxon>
        <taxon>Pseudomonadota</taxon>
        <taxon>Alphaproteobacteria</taxon>
        <taxon>Rhodobacterales</taxon>
        <taxon>Paracoccaceae</taxon>
        <taxon>Paracoccus</taxon>
    </lineage>
</organism>
<reference evidence="1 2" key="1">
    <citation type="journal article" date="2014" name="BMC Genomics">
        <title>Architecture and functions of a multipartite genome of the methylotrophic bacterium Paracoccus aminophilus JCM 7686, containing primary and secondary chromids.</title>
        <authorList>
            <person name="Dziewit L."/>
            <person name="Czarnecki J."/>
            <person name="Wibberg D."/>
            <person name="Radlinska M."/>
            <person name="Mrozek P."/>
            <person name="Szymczak M."/>
            <person name="Schluter A."/>
            <person name="Puhler A."/>
            <person name="Bartosik D."/>
        </authorList>
    </citation>
    <scope>NUCLEOTIDE SEQUENCE [LARGE SCALE GENOMIC DNA]</scope>
    <source>
        <strain evidence="1">JCM 7686</strain>
    </source>
</reference>
<dbReference type="AlphaFoldDB" id="S5XXA3"/>
<dbReference type="EMBL" id="CP006650">
    <property type="protein sequence ID" value="AGT08055.1"/>
    <property type="molecule type" value="Genomic_DNA"/>
</dbReference>
<protein>
    <submittedName>
        <fullName evidence="1">Uncharacterized protein</fullName>
    </submittedName>
</protein>
<evidence type="ECO:0000313" key="2">
    <source>
        <dbReference type="Proteomes" id="UP000015480"/>
    </source>
</evidence>
<dbReference type="PROSITE" id="PS51257">
    <property type="entry name" value="PROKAR_LIPOPROTEIN"/>
    <property type="match status" value="1"/>
</dbReference>
<dbReference type="HOGENOM" id="CLU_1979384_0_0_5"/>
<sequence length="126" mass="13087">MACKPDFVQGLPLWMTIHLGPPLLTGSSCQPGSFRRRPPCRLPCARSLFGIAPGGACLAGPVTRPAVGSYPTVSPLPIKMGGLFSVALSLGLPPPGVTRHRAFMESGLSSRAETPAVIQPSARLAT</sequence>
<proteinExistence type="predicted"/>
<dbReference type="AntiFam" id="ANF00041">
    <property type="entry name" value="Antisense to RNaseP"/>
</dbReference>
<name>S5XXA3_PARAH</name>
<dbReference type="Proteomes" id="UP000015480">
    <property type="component" value="Chromosome"/>
</dbReference>
<dbReference type="KEGG" id="pami:JCM7686_0946"/>
<gene>
    <name evidence="1" type="ORF">JCM7686_0946</name>
</gene>
<keyword evidence="2" id="KW-1185">Reference proteome</keyword>